<dbReference type="InterPro" id="IPR013830">
    <property type="entry name" value="SGNH_hydro"/>
</dbReference>
<evidence type="ECO:0000259" key="1">
    <source>
        <dbReference type="Pfam" id="PF13472"/>
    </source>
</evidence>
<dbReference type="Gene3D" id="3.40.50.1110">
    <property type="entry name" value="SGNH hydrolase"/>
    <property type="match status" value="1"/>
</dbReference>
<dbReference type="Pfam" id="PF13472">
    <property type="entry name" value="Lipase_GDSL_2"/>
    <property type="match status" value="1"/>
</dbReference>
<dbReference type="STRING" id="675824.A0A1E3Q6A5"/>
<proteinExistence type="predicted"/>
<organism evidence="2 3">
    <name type="scientific">Lipomyces starkeyi NRRL Y-11557</name>
    <dbReference type="NCBI Taxonomy" id="675824"/>
    <lineage>
        <taxon>Eukaryota</taxon>
        <taxon>Fungi</taxon>
        <taxon>Dikarya</taxon>
        <taxon>Ascomycota</taxon>
        <taxon>Saccharomycotina</taxon>
        <taxon>Lipomycetes</taxon>
        <taxon>Lipomycetales</taxon>
        <taxon>Lipomycetaceae</taxon>
        <taxon>Lipomyces</taxon>
    </lineage>
</organism>
<name>A0A1E3Q6A5_LIPST</name>
<dbReference type="InterPro" id="IPR045136">
    <property type="entry name" value="Iah1-like"/>
</dbReference>
<keyword evidence="3" id="KW-1185">Reference proteome</keyword>
<gene>
    <name evidence="2" type="ORF">LIPSTDRAFT_3540</name>
</gene>
<dbReference type="PANTHER" id="PTHR14209">
    <property type="entry name" value="ISOAMYL ACETATE-HYDROLYZING ESTERASE 1"/>
    <property type="match status" value="1"/>
</dbReference>
<sequence>MALAFDKVLLFGDSITQYAYNQDIGFCFGPAMQNIYCRKFDVIQRGFGGYNSDHAALMVDIIIEQETTPTSKIKLMVVFFGTNDSVVPEAPQHVPIPRYKDNLRKIVSSAEQAGARIVIVGPGPFNYHQWIIGREDRALERTTIRAREYCDAAIELAKELNVAVVPMWYLIMADLGWKEGDPIYGLAELAAENPLSSYLNDGLHYFDKAYTVEFNNVIKAIKAFYPELDPAIVNEKLPSWEKITSPDVLRAALE</sequence>
<dbReference type="OrthoDB" id="671439at2759"/>
<dbReference type="EMBL" id="KV454294">
    <property type="protein sequence ID" value="ODQ73206.1"/>
    <property type="molecule type" value="Genomic_DNA"/>
</dbReference>
<evidence type="ECO:0000313" key="2">
    <source>
        <dbReference type="EMBL" id="ODQ73206.1"/>
    </source>
</evidence>
<evidence type="ECO:0000313" key="3">
    <source>
        <dbReference type="Proteomes" id="UP000094385"/>
    </source>
</evidence>
<dbReference type="AlphaFoldDB" id="A0A1E3Q6A5"/>
<dbReference type="PANTHER" id="PTHR14209:SF19">
    <property type="entry name" value="ISOAMYL ACETATE-HYDROLYZING ESTERASE 1 HOMOLOG"/>
    <property type="match status" value="1"/>
</dbReference>
<dbReference type="InterPro" id="IPR036514">
    <property type="entry name" value="SGNH_hydro_sf"/>
</dbReference>
<dbReference type="Proteomes" id="UP000094385">
    <property type="component" value="Unassembled WGS sequence"/>
</dbReference>
<dbReference type="SUPFAM" id="SSF52266">
    <property type="entry name" value="SGNH hydrolase"/>
    <property type="match status" value="1"/>
</dbReference>
<reference evidence="2 3" key="1">
    <citation type="journal article" date="2016" name="Proc. Natl. Acad. Sci. U.S.A.">
        <title>Comparative genomics of biotechnologically important yeasts.</title>
        <authorList>
            <person name="Riley R."/>
            <person name="Haridas S."/>
            <person name="Wolfe K.H."/>
            <person name="Lopes M.R."/>
            <person name="Hittinger C.T."/>
            <person name="Goeker M."/>
            <person name="Salamov A.A."/>
            <person name="Wisecaver J.H."/>
            <person name="Long T.M."/>
            <person name="Calvey C.H."/>
            <person name="Aerts A.L."/>
            <person name="Barry K.W."/>
            <person name="Choi C."/>
            <person name="Clum A."/>
            <person name="Coughlan A.Y."/>
            <person name="Deshpande S."/>
            <person name="Douglass A.P."/>
            <person name="Hanson S.J."/>
            <person name="Klenk H.-P."/>
            <person name="LaButti K.M."/>
            <person name="Lapidus A."/>
            <person name="Lindquist E.A."/>
            <person name="Lipzen A.M."/>
            <person name="Meier-Kolthoff J.P."/>
            <person name="Ohm R.A."/>
            <person name="Otillar R.P."/>
            <person name="Pangilinan J.L."/>
            <person name="Peng Y."/>
            <person name="Rokas A."/>
            <person name="Rosa C.A."/>
            <person name="Scheuner C."/>
            <person name="Sibirny A.A."/>
            <person name="Slot J.C."/>
            <person name="Stielow J.B."/>
            <person name="Sun H."/>
            <person name="Kurtzman C.P."/>
            <person name="Blackwell M."/>
            <person name="Grigoriev I.V."/>
            <person name="Jeffries T.W."/>
        </authorList>
    </citation>
    <scope>NUCLEOTIDE SEQUENCE [LARGE SCALE GENOMIC DNA]</scope>
    <source>
        <strain evidence="2 3">NRRL Y-11557</strain>
    </source>
</reference>
<feature type="domain" description="SGNH hydrolase-type esterase" evidence="1">
    <location>
        <begin position="10"/>
        <end position="179"/>
    </location>
</feature>
<protein>
    <recommendedName>
        <fullName evidence="1">SGNH hydrolase-type esterase domain-containing protein</fullName>
    </recommendedName>
</protein>
<dbReference type="CDD" id="cd01838">
    <property type="entry name" value="Isoamyl_acetate_hydrolase_like"/>
    <property type="match status" value="1"/>
</dbReference>
<accession>A0A1E3Q6A5</accession>